<gene>
    <name evidence="4" type="ORF">HRI_000760100</name>
</gene>
<comment type="caution">
    <text evidence="4">The sequence shown here is derived from an EMBL/GenBank/DDBJ whole genome shotgun (WGS) entry which is preliminary data.</text>
</comment>
<evidence type="ECO:0000313" key="5">
    <source>
        <dbReference type="Proteomes" id="UP001165190"/>
    </source>
</evidence>
<reference evidence="4" key="1">
    <citation type="submission" date="2023-05" db="EMBL/GenBank/DDBJ databases">
        <title>Genome and transcriptome analyses reveal genes involved in the formation of fine ridges on petal epidermal cells in Hibiscus trionum.</title>
        <authorList>
            <person name="Koshimizu S."/>
            <person name="Masuda S."/>
            <person name="Ishii T."/>
            <person name="Shirasu K."/>
            <person name="Hoshino A."/>
            <person name="Arita M."/>
        </authorList>
    </citation>
    <scope>NUCLEOTIDE SEQUENCE</scope>
    <source>
        <strain evidence="4">Hamamatsu line</strain>
    </source>
</reference>
<evidence type="ECO:0000313" key="4">
    <source>
        <dbReference type="EMBL" id="GMI70908.1"/>
    </source>
</evidence>
<keyword evidence="1" id="KW-0175">Coiled coil</keyword>
<feature type="region of interest" description="Disordered" evidence="2">
    <location>
        <begin position="371"/>
        <end position="393"/>
    </location>
</feature>
<dbReference type="PANTHER" id="PTHR32108:SF9">
    <property type="entry name" value="REVERSE TRANSCRIPTASE RNASE H-LIKE DOMAIN-CONTAINING PROTEIN"/>
    <property type="match status" value="1"/>
</dbReference>
<feature type="coiled-coil region" evidence="1">
    <location>
        <begin position="121"/>
        <end position="152"/>
    </location>
</feature>
<protein>
    <recommendedName>
        <fullName evidence="3">Retrotransposon gag domain-containing protein</fullName>
    </recommendedName>
</protein>
<evidence type="ECO:0000256" key="1">
    <source>
        <dbReference type="SAM" id="Coils"/>
    </source>
</evidence>
<dbReference type="AlphaFoldDB" id="A0A9W7LNB1"/>
<dbReference type="EMBL" id="BSYR01000010">
    <property type="protein sequence ID" value="GMI70908.1"/>
    <property type="molecule type" value="Genomic_DNA"/>
</dbReference>
<sequence>MEERLAKVEKGQKDLESRLDGVNQNISDQIAQSHVSIIAQMTSLLAKMKGKEGIPTDSSHVEDHEGVSSHARVNPEGPKMGKKVFINLGGASASRPGGVTTSQPVDIEGDQENEVPDLSLMEEVERLRVELEKKYEEKFRLFEEKLRNIQEVDEQGNNASDLSLVVDLVLPPKFKVPDFDKYDGTTCPSAHITMYCRKMAAFVKDEKLLIHCFQDNLTGSAIRWYTSLSRENIKTWKDLSRAFVDHYKHVIDMTPNRIMLEGMEQRVNESLRQYAQRWRDVAAQIQPAIPEHEITPMFINTLKGALFDRLINNTTQRFADMVKTGESIEVAIKSGRIDSGESHRKSYKKKENEVNTVNTYTALKSFTLSAHQATSGGGQSSSKREIRPPKKENEKMNFTLIPMSYADLYTHLYEAELVRPYHVTPFKPPFPAWYDENANYEYHGGVLGHTIENCIAFKKFVQRLIKTGVLQLDEPNTTTNPLPNHAGRGVNAIEEQCTRKAKTCVSKVRSPLQWVFQQLCMARLIDRGMVVVLNGCGPYCEYHQQEGHDIQCCEEFKQVVQELMNSKEIEFFEGDEESRNLEVCASDDAKVKFGLDRPFVIPRKTKEKALN</sequence>
<feature type="compositionally biased region" description="Basic and acidic residues" evidence="2">
    <location>
        <begin position="382"/>
        <end position="393"/>
    </location>
</feature>
<organism evidence="4 5">
    <name type="scientific">Hibiscus trionum</name>
    <name type="common">Flower of an hour</name>
    <dbReference type="NCBI Taxonomy" id="183268"/>
    <lineage>
        <taxon>Eukaryota</taxon>
        <taxon>Viridiplantae</taxon>
        <taxon>Streptophyta</taxon>
        <taxon>Embryophyta</taxon>
        <taxon>Tracheophyta</taxon>
        <taxon>Spermatophyta</taxon>
        <taxon>Magnoliopsida</taxon>
        <taxon>eudicotyledons</taxon>
        <taxon>Gunneridae</taxon>
        <taxon>Pentapetalae</taxon>
        <taxon>rosids</taxon>
        <taxon>malvids</taxon>
        <taxon>Malvales</taxon>
        <taxon>Malvaceae</taxon>
        <taxon>Malvoideae</taxon>
        <taxon>Hibiscus</taxon>
    </lineage>
</organism>
<name>A0A9W7LNB1_HIBTR</name>
<dbReference type="OrthoDB" id="998149at2759"/>
<proteinExistence type="predicted"/>
<dbReference type="InterPro" id="IPR005162">
    <property type="entry name" value="Retrotrans_gag_dom"/>
</dbReference>
<evidence type="ECO:0000259" key="3">
    <source>
        <dbReference type="Pfam" id="PF03732"/>
    </source>
</evidence>
<accession>A0A9W7LNB1</accession>
<dbReference type="Proteomes" id="UP001165190">
    <property type="component" value="Unassembled WGS sequence"/>
</dbReference>
<feature type="compositionally biased region" description="Basic and acidic residues" evidence="2">
    <location>
        <begin position="51"/>
        <end position="67"/>
    </location>
</feature>
<evidence type="ECO:0000256" key="2">
    <source>
        <dbReference type="SAM" id="MobiDB-lite"/>
    </source>
</evidence>
<dbReference type="Pfam" id="PF03732">
    <property type="entry name" value="Retrotrans_gag"/>
    <property type="match status" value="1"/>
</dbReference>
<dbReference type="PANTHER" id="PTHR32108">
    <property type="entry name" value="DNA-DIRECTED RNA POLYMERASE SUBUNIT ALPHA"/>
    <property type="match status" value="1"/>
</dbReference>
<feature type="domain" description="Retrotransposon gag" evidence="3">
    <location>
        <begin position="215"/>
        <end position="303"/>
    </location>
</feature>
<keyword evidence="5" id="KW-1185">Reference proteome</keyword>
<feature type="region of interest" description="Disordered" evidence="2">
    <location>
        <begin position="51"/>
        <end position="79"/>
    </location>
</feature>